<dbReference type="HOGENOM" id="CLU_085957_4_1_10"/>
<feature type="transmembrane region" description="Helical" evidence="2">
    <location>
        <begin position="91"/>
        <end position="111"/>
    </location>
</feature>
<comment type="function">
    <text evidence="2">NDH-1 shuttles electrons from NADH, via FMN and iron-sulfur (Fe-S) centers, to quinones in the respiratory chain. Couples the redox reaction to proton translocation (for every two electrons transferred, four hydrogen ions are translocated across the cytoplasmic membrane), and thus conserves the redox energy in a proton gradient.</text>
</comment>
<evidence type="ECO:0000313" key="4">
    <source>
        <dbReference type="Proteomes" id="UP000001208"/>
    </source>
</evidence>
<feature type="transmembrane region" description="Helical" evidence="2">
    <location>
        <begin position="143"/>
        <end position="165"/>
    </location>
</feature>
<keyword evidence="2" id="KW-0472">Membrane</keyword>
<protein>
    <recommendedName>
        <fullName evidence="2">NADH-quinone oxidoreductase subunit J</fullName>
        <ecNumber evidence="2">7.1.1.-</ecNumber>
    </recommendedName>
</protein>
<feature type="transmembrane region" description="Helical" evidence="2">
    <location>
        <begin position="32"/>
        <end position="49"/>
    </location>
</feature>
<dbReference type="Gene3D" id="1.20.120.1200">
    <property type="entry name" value="NADH-ubiquinone/plastoquinone oxidoreductase chain 6, subunit NuoJ"/>
    <property type="match status" value="1"/>
</dbReference>
<keyword evidence="2" id="KW-0874">Quinone</keyword>
<dbReference type="EMBL" id="CP001100">
    <property type="protein sequence ID" value="ACF14201.1"/>
    <property type="molecule type" value="Genomic_DNA"/>
</dbReference>
<dbReference type="OrthoDB" id="9790848at2"/>
<dbReference type="STRING" id="517418.Ctha_1744"/>
<dbReference type="Pfam" id="PF00499">
    <property type="entry name" value="Oxidored_q3"/>
    <property type="match status" value="1"/>
</dbReference>
<keyword evidence="3" id="KW-0830">Ubiquinone</keyword>
<keyword evidence="2" id="KW-0812">Transmembrane</keyword>
<dbReference type="RefSeq" id="WP_012500285.1">
    <property type="nucleotide sequence ID" value="NC_011026.1"/>
</dbReference>
<dbReference type="eggNOG" id="COG0839">
    <property type="taxonomic scope" value="Bacteria"/>
</dbReference>
<dbReference type="EC" id="7.1.1.-" evidence="2"/>
<name>B3QTA2_CHLT3</name>
<dbReference type="GO" id="GO:0008137">
    <property type="term" value="F:NADH dehydrogenase (ubiquinone) activity"/>
    <property type="evidence" value="ECO:0007669"/>
    <property type="project" value="UniProtKB-UniRule"/>
</dbReference>
<dbReference type="InterPro" id="IPR042106">
    <property type="entry name" value="Nuo/plastoQ_OxRdtase_6_NuoJ"/>
</dbReference>
<sequence>MALEEFFFFFFGALVITGTLGTVLSKNPVSSALFLVLNFFALGGLYLSLEAQFIAVVQVIVYAGAIMVLFLFTIMLLSLEDESSLIERFDLKKGFAFLISGVFLVEILYIVGFKLTPVKPVSRLTPVQIGDVKTIGKALLTEYVFPFEIISIVLLLAIIGAVLLAKRKVIVGKTAV</sequence>
<evidence type="ECO:0000256" key="2">
    <source>
        <dbReference type="RuleBase" id="RU004429"/>
    </source>
</evidence>
<accession>B3QTA2</accession>
<feature type="transmembrane region" description="Helical" evidence="2">
    <location>
        <begin position="55"/>
        <end position="79"/>
    </location>
</feature>
<keyword evidence="2" id="KW-1003">Cell membrane</keyword>
<reference evidence="3 4" key="1">
    <citation type="submission" date="2008-06" db="EMBL/GenBank/DDBJ databases">
        <title>Complete sequence of Chloroherpeton thalassium ATCC 35110.</title>
        <authorList>
            <consortium name="US DOE Joint Genome Institute"/>
            <person name="Lucas S."/>
            <person name="Copeland A."/>
            <person name="Lapidus A."/>
            <person name="Glavina del Rio T."/>
            <person name="Dalin E."/>
            <person name="Tice H."/>
            <person name="Bruce D."/>
            <person name="Goodwin L."/>
            <person name="Pitluck S."/>
            <person name="Schmutz J."/>
            <person name="Larimer F."/>
            <person name="Land M."/>
            <person name="Hauser L."/>
            <person name="Kyrpides N."/>
            <person name="Mikhailova N."/>
            <person name="Liu Z."/>
            <person name="Li T."/>
            <person name="Zhao F."/>
            <person name="Overmann J."/>
            <person name="Bryant D.A."/>
            <person name="Richardson P."/>
        </authorList>
    </citation>
    <scope>NUCLEOTIDE SEQUENCE [LARGE SCALE GENOMIC DNA]</scope>
    <source>
        <strain evidence="4">ATCC 35110 / GB-78</strain>
    </source>
</reference>
<gene>
    <name evidence="3" type="ordered locus">Ctha_1744</name>
</gene>
<comment type="catalytic activity">
    <reaction evidence="2">
        <text>a quinone + NADH + 5 H(+)(in) = a quinol + NAD(+) + 4 H(+)(out)</text>
        <dbReference type="Rhea" id="RHEA:57888"/>
        <dbReference type="ChEBI" id="CHEBI:15378"/>
        <dbReference type="ChEBI" id="CHEBI:24646"/>
        <dbReference type="ChEBI" id="CHEBI:57540"/>
        <dbReference type="ChEBI" id="CHEBI:57945"/>
        <dbReference type="ChEBI" id="CHEBI:132124"/>
    </reaction>
</comment>
<keyword evidence="2" id="KW-1133">Transmembrane helix</keyword>
<feature type="transmembrane region" description="Helical" evidence="2">
    <location>
        <begin position="6"/>
        <end position="25"/>
    </location>
</feature>
<comment type="subcellular location">
    <subcellularLocation>
        <location evidence="2">Cell membrane</location>
        <topology evidence="2">Multi-pass membrane protein</topology>
    </subcellularLocation>
</comment>
<dbReference type="GO" id="GO:0048038">
    <property type="term" value="F:quinone binding"/>
    <property type="evidence" value="ECO:0007669"/>
    <property type="project" value="UniProtKB-UniRule"/>
</dbReference>
<dbReference type="Proteomes" id="UP000001208">
    <property type="component" value="Chromosome"/>
</dbReference>
<dbReference type="PANTHER" id="PTHR33269">
    <property type="entry name" value="NADH-UBIQUINONE OXIDOREDUCTASE CHAIN 6"/>
    <property type="match status" value="1"/>
</dbReference>
<keyword evidence="4" id="KW-1185">Reference proteome</keyword>
<keyword evidence="2" id="KW-0520">NAD</keyword>
<dbReference type="PANTHER" id="PTHR33269:SF17">
    <property type="entry name" value="NADH-UBIQUINONE OXIDOREDUCTASE CHAIN 6"/>
    <property type="match status" value="1"/>
</dbReference>
<evidence type="ECO:0000256" key="1">
    <source>
        <dbReference type="ARBA" id="ARBA00005698"/>
    </source>
</evidence>
<evidence type="ECO:0000313" key="3">
    <source>
        <dbReference type="EMBL" id="ACF14201.1"/>
    </source>
</evidence>
<dbReference type="GO" id="GO:0005886">
    <property type="term" value="C:plasma membrane"/>
    <property type="evidence" value="ECO:0007669"/>
    <property type="project" value="UniProtKB-SubCell"/>
</dbReference>
<proteinExistence type="inferred from homology"/>
<organism evidence="3 4">
    <name type="scientific">Chloroherpeton thalassium (strain ATCC 35110 / GB-78)</name>
    <dbReference type="NCBI Taxonomy" id="517418"/>
    <lineage>
        <taxon>Bacteria</taxon>
        <taxon>Pseudomonadati</taxon>
        <taxon>Chlorobiota</taxon>
        <taxon>Chlorobiia</taxon>
        <taxon>Chlorobiales</taxon>
        <taxon>Chloroherpetonaceae</taxon>
        <taxon>Chloroherpeton</taxon>
    </lineage>
</organism>
<comment type="similarity">
    <text evidence="1 2">Belongs to the complex I subunit 6 family.</text>
</comment>
<dbReference type="AlphaFoldDB" id="B3QTA2"/>
<dbReference type="InterPro" id="IPR001457">
    <property type="entry name" value="NADH_UbQ/plastoQ_OxRdtase_su6"/>
</dbReference>
<dbReference type="KEGG" id="cts:Ctha_1744"/>